<feature type="region of interest" description="Disordered" evidence="1">
    <location>
        <begin position="66"/>
        <end position="87"/>
    </location>
</feature>
<reference evidence="2 3" key="1">
    <citation type="submission" date="2019-04" db="EMBL/GenBank/DDBJ databases">
        <title>Friends and foes A comparative genomics studyof 23 Aspergillus species from section Flavi.</title>
        <authorList>
            <consortium name="DOE Joint Genome Institute"/>
            <person name="Kjaerbolling I."/>
            <person name="Vesth T."/>
            <person name="Frisvad J.C."/>
            <person name="Nybo J.L."/>
            <person name="Theobald S."/>
            <person name="Kildgaard S."/>
            <person name="Isbrandt T."/>
            <person name="Kuo A."/>
            <person name="Sato A."/>
            <person name="Lyhne E.K."/>
            <person name="Kogle M.E."/>
            <person name="Wiebenga A."/>
            <person name="Kun R.S."/>
            <person name="Lubbers R.J."/>
            <person name="Makela M.R."/>
            <person name="Barry K."/>
            <person name="Chovatia M."/>
            <person name="Clum A."/>
            <person name="Daum C."/>
            <person name="Haridas S."/>
            <person name="He G."/>
            <person name="LaButti K."/>
            <person name="Lipzen A."/>
            <person name="Mondo S."/>
            <person name="Riley R."/>
            <person name="Salamov A."/>
            <person name="Simmons B.A."/>
            <person name="Magnuson J.K."/>
            <person name="Henrissat B."/>
            <person name="Mortensen U.H."/>
            <person name="Larsen T.O."/>
            <person name="Devries R.P."/>
            <person name="Grigoriev I.V."/>
            <person name="Machida M."/>
            <person name="Baker S.E."/>
            <person name="Andersen M.R."/>
        </authorList>
    </citation>
    <scope>NUCLEOTIDE SEQUENCE [LARGE SCALE GENOMIC DNA]</scope>
    <source>
        <strain evidence="2 3">IBT 29228</strain>
    </source>
</reference>
<name>A0A5N7AS50_9EURO</name>
<protein>
    <submittedName>
        <fullName evidence="2">Uncharacterized protein</fullName>
    </submittedName>
</protein>
<dbReference type="Proteomes" id="UP000326198">
    <property type="component" value="Unassembled WGS sequence"/>
</dbReference>
<evidence type="ECO:0000256" key="1">
    <source>
        <dbReference type="SAM" id="MobiDB-lite"/>
    </source>
</evidence>
<evidence type="ECO:0000313" key="3">
    <source>
        <dbReference type="Proteomes" id="UP000326198"/>
    </source>
</evidence>
<proteinExistence type="predicted"/>
<feature type="compositionally biased region" description="Low complexity" evidence="1">
    <location>
        <begin position="72"/>
        <end position="83"/>
    </location>
</feature>
<sequence length="137" mass="15604">MSNNSTWDQQMPVRSIEEDIDEEIDIQITDWETESEYSATKSEIDFIDTLDDFIEIEDHEQSYVPTDTDEMSSLISSDDSTTSQLNGIGDYGEISVLDEREVEGEGGAVTQLLINGWLEESIVTQVMDIVRLSKRHY</sequence>
<keyword evidence="3" id="KW-1185">Reference proteome</keyword>
<dbReference type="EMBL" id="ML736347">
    <property type="protein sequence ID" value="KAE8372674.1"/>
    <property type="molecule type" value="Genomic_DNA"/>
</dbReference>
<dbReference type="OrthoDB" id="4498649at2759"/>
<accession>A0A5N7AS50</accession>
<organism evidence="2 3">
    <name type="scientific">Aspergillus bertholletiae</name>
    <dbReference type="NCBI Taxonomy" id="1226010"/>
    <lineage>
        <taxon>Eukaryota</taxon>
        <taxon>Fungi</taxon>
        <taxon>Dikarya</taxon>
        <taxon>Ascomycota</taxon>
        <taxon>Pezizomycotina</taxon>
        <taxon>Eurotiomycetes</taxon>
        <taxon>Eurotiomycetidae</taxon>
        <taxon>Eurotiales</taxon>
        <taxon>Aspergillaceae</taxon>
        <taxon>Aspergillus</taxon>
        <taxon>Aspergillus subgen. Circumdati</taxon>
    </lineage>
</organism>
<dbReference type="AlphaFoldDB" id="A0A5N7AS50"/>
<evidence type="ECO:0000313" key="2">
    <source>
        <dbReference type="EMBL" id="KAE8372674.1"/>
    </source>
</evidence>
<gene>
    <name evidence="2" type="ORF">BDV26DRAFT_297652</name>
</gene>